<accession>A0A9N7YCB4</accession>
<comment type="caution">
    <text evidence="1">The sequence shown here is derived from an EMBL/GenBank/DDBJ whole genome shotgun (WGS) entry which is preliminary data.</text>
</comment>
<proteinExistence type="predicted"/>
<evidence type="ECO:0000313" key="1">
    <source>
        <dbReference type="EMBL" id="CAB1420483.1"/>
    </source>
</evidence>
<sequence length="156" mass="17097">MQMWKTGIEPLTYWLVDDIPPSPTATAAPHVESAAKKRHIQLSLGYLPTTLSCFSISTLEHDTTVMCTHVPKDFHVGGSGGFPDKLEPSKVEVLHTVRQTIPLSKAIDRANIKETPSPVPLSPQYVKAHPLDLQTPDPLLTPVLESSVQRAKCTLL</sequence>
<dbReference type="Proteomes" id="UP001153269">
    <property type="component" value="Unassembled WGS sequence"/>
</dbReference>
<organism evidence="1 2">
    <name type="scientific">Pleuronectes platessa</name>
    <name type="common">European plaice</name>
    <dbReference type="NCBI Taxonomy" id="8262"/>
    <lineage>
        <taxon>Eukaryota</taxon>
        <taxon>Metazoa</taxon>
        <taxon>Chordata</taxon>
        <taxon>Craniata</taxon>
        <taxon>Vertebrata</taxon>
        <taxon>Euteleostomi</taxon>
        <taxon>Actinopterygii</taxon>
        <taxon>Neopterygii</taxon>
        <taxon>Teleostei</taxon>
        <taxon>Neoteleostei</taxon>
        <taxon>Acanthomorphata</taxon>
        <taxon>Carangaria</taxon>
        <taxon>Pleuronectiformes</taxon>
        <taxon>Pleuronectoidei</taxon>
        <taxon>Pleuronectidae</taxon>
        <taxon>Pleuronectes</taxon>
    </lineage>
</organism>
<evidence type="ECO:0000313" key="2">
    <source>
        <dbReference type="Proteomes" id="UP001153269"/>
    </source>
</evidence>
<protein>
    <submittedName>
        <fullName evidence="1">Uncharacterized protein</fullName>
    </submittedName>
</protein>
<reference evidence="1" key="1">
    <citation type="submission" date="2020-03" db="EMBL/GenBank/DDBJ databases">
        <authorList>
            <person name="Weist P."/>
        </authorList>
    </citation>
    <scope>NUCLEOTIDE SEQUENCE</scope>
</reference>
<keyword evidence="2" id="KW-1185">Reference proteome</keyword>
<name>A0A9N7YCB4_PLEPL</name>
<dbReference type="EMBL" id="CADEAL010000458">
    <property type="protein sequence ID" value="CAB1420483.1"/>
    <property type="molecule type" value="Genomic_DNA"/>
</dbReference>
<gene>
    <name evidence="1" type="ORF">PLEPLA_LOCUS8358</name>
</gene>
<dbReference type="AlphaFoldDB" id="A0A9N7YCB4"/>